<dbReference type="Pfam" id="PF02928">
    <property type="entry name" value="zf-C5HC2"/>
    <property type="match status" value="1"/>
</dbReference>
<dbReference type="SMART" id="SM00545">
    <property type="entry name" value="JmjN"/>
    <property type="match status" value="1"/>
</dbReference>
<evidence type="ECO:0000256" key="3">
    <source>
        <dbReference type="SAM" id="MobiDB-lite"/>
    </source>
</evidence>
<dbReference type="AlphaFoldDB" id="W4HBR6"/>
<evidence type="ECO:0000256" key="1">
    <source>
        <dbReference type="ARBA" id="ARBA00022723"/>
    </source>
</evidence>
<evidence type="ECO:0000259" key="4">
    <source>
        <dbReference type="PROSITE" id="PS51183"/>
    </source>
</evidence>
<dbReference type="PROSITE" id="PS51184">
    <property type="entry name" value="JMJC"/>
    <property type="match status" value="1"/>
</dbReference>
<proteinExistence type="predicted"/>
<organism evidence="6">
    <name type="scientific">Aphanomyces astaci</name>
    <name type="common">Crayfish plague agent</name>
    <dbReference type="NCBI Taxonomy" id="112090"/>
    <lineage>
        <taxon>Eukaryota</taxon>
        <taxon>Sar</taxon>
        <taxon>Stramenopiles</taxon>
        <taxon>Oomycota</taxon>
        <taxon>Saprolegniomycetes</taxon>
        <taxon>Saprolegniales</taxon>
        <taxon>Verrucalvaceae</taxon>
        <taxon>Aphanomyces</taxon>
    </lineage>
</organism>
<reference evidence="6" key="1">
    <citation type="submission" date="2013-12" db="EMBL/GenBank/DDBJ databases">
        <title>The Genome Sequence of Aphanomyces astaci APO3.</title>
        <authorList>
            <consortium name="The Broad Institute Genomics Platform"/>
            <person name="Russ C."/>
            <person name="Tyler B."/>
            <person name="van West P."/>
            <person name="Dieguez-Uribeondo J."/>
            <person name="Young S.K."/>
            <person name="Zeng Q."/>
            <person name="Gargeya S."/>
            <person name="Fitzgerald M."/>
            <person name="Abouelleil A."/>
            <person name="Alvarado L."/>
            <person name="Chapman S.B."/>
            <person name="Gainer-Dewar J."/>
            <person name="Goldberg J."/>
            <person name="Griggs A."/>
            <person name="Gujja S."/>
            <person name="Hansen M."/>
            <person name="Howarth C."/>
            <person name="Imamovic A."/>
            <person name="Ireland A."/>
            <person name="Larimer J."/>
            <person name="McCowan C."/>
            <person name="Murphy C."/>
            <person name="Pearson M."/>
            <person name="Poon T.W."/>
            <person name="Priest M."/>
            <person name="Roberts A."/>
            <person name="Saif S."/>
            <person name="Shea T."/>
            <person name="Sykes S."/>
            <person name="Wortman J."/>
            <person name="Nusbaum C."/>
            <person name="Birren B."/>
        </authorList>
    </citation>
    <scope>NUCLEOTIDE SEQUENCE [LARGE SCALE GENOMIC DNA]</scope>
    <source>
        <strain evidence="6">APO3</strain>
    </source>
</reference>
<dbReference type="InterPro" id="IPR004198">
    <property type="entry name" value="Znf_C5HC2"/>
</dbReference>
<evidence type="ECO:0000256" key="2">
    <source>
        <dbReference type="ARBA" id="ARBA00023004"/>
    </source>
</evidence>
<dbReference type="VEuPathDB" id="FungiDB:H257_00420"/>
<dbReference type="GeneID" id="20802416"/>
<dbReference type="PANTHER" id="PTHR10694">
    <property type="entry name" value="LYSINE-SPECIFIC DEMETHYLASE"/>
    <property type="match status" value="1"/>
</dbReference>
<dbReference type="STRING" id="112090.W4HBR6"/>
<dbReference type="Pfam" id="PF02373">
    <property type="entry name" value="JmjC"/>
    <property type="match status" value="1"/>
</dbReference>
<dbReference type="SUPFAM" id="SSF51197">
    <property type="entry name" value="Clavaminate synthase-like"/>
    <property type="match status" value="1"/>
</dbReference>
<dbReference type="RefSeq" id="XP_009821416.1">
    <property type="nucleotide sequence ID" value="XM_009823114.1"/>
</dbReference>
<dbReference type="GO" id="GO:0010468">
    <property type="term" value="P:regulation of gene expression"/>
    <property type="evidence" value="ECO:0007669"/>
    <property type="project" value="TreeGrafter"/>
</dbReference>
<dbReference type="PROSITE" id="PS51183">
    <property type="entry name" value="JMJN"/>
    <property type="match status" value="1"/>
</dbReference>
<feature type="region of interest" description="Disordered" evidence="3">
    <location>
        <begin position="1"/>
        <end position="86"/>
    </location>
</feature>
<dbReference type="OrthoDB" id="1678912at2759"/>
<feature type="domain" description="JmjC" evidence="5">
    <location>
        <begin position="276"/>
        <end position="442"/>
    </location>
</feature>
<dbReference type="EMBL" id="KI913114">
    <property type="protein sequence ID" value="ETV89016.1"/>
    <property type="molecule type" value="Genomic_DNA"/>
</dbReference>
<dbReference type="GO" id="GO:0000785">
    <property type="term" value="C:chromatin"/>
    <property type="evidence" value="ECO:0007669"/>
    <property type="project" value="TreeGrafter"/>
</dbReference>
<dbReference type="InterPro" id="IPR048615">
    <property type="entry name" value="KDM5_C-hel"/>
</dbReference>
<dbReference type="InterPro" id="IPR003349">
    <property type="entry name" value="JmjN"/>
</dbReference>
<sequence length="650" mass="73787">MRGGGRGRGRGRGRGGRGGGGRGRRSTSQCDSTPGCPHDTESSSESSDDCSSSSSEPSPRQRPPVGTSRSGRPLRTVSNPGFSHDASEERMLRLAMERSAKEVGYEEVAPVAPARVFYPTMEEFANPVAYINHVAKEGARYGIAKIVPPKGWAPPHMINYDNDTHMFETKLQKVHRLQEGKSYKDGKDHTLQSYRKAARAFKAAWFARKDIDPATWTDRDFEKEYWKIVETSYESLEVEYANDLDVSVVGSGFPRVARDVRHDARHEHVDFASRAYYDHTAWNLNNLPSAHGSLLRHIDAQINGVNVPWVYFGMLFASFCWHFEDNYLYSINYMHTGAKKHWYGIPATSCDTFERVWKSLVPHRFDKKPDLFFHLVTMVSPTVIRQHNIDVYSLVQEPGDIVLTFPQGYHCGFSQGFNCNEAVNFCLPDWLPFGRLCSERYRDFGRLSVFSHDRFMYVLAMRGLFPDDHKPGESTDEGALVHASRMLLDEMNRIVDEEIRLRDQLVQSGIVMVVAMAKRDDALTDDEMGYDDRRQCVACKHSLFFSGIACSCSHTKVACLRHAHKLCKCDPSKKVFLQWFTIPEMFVAMATLDDRLVALEKRAREPQVHSPRAAKRMKGEHDNEPVSCRTMLERNQASMAGNFSLSRILG</sequence>
<gene>
    <name evidence="6" type="ORF">H257_00420</name>
</gene>
<dbReference type="SMART" id="SM00558">
    <property type="entry name" value="JmjC"/>
    <property type="match status" value="1"/>
</dbReference>
<feature type="compositionally biased region" description="Low complexity" evidence="3">
    <location>
        <begin position="43"/>
        <end position="58"/>
    </location>
</feature>
<feature type="compositionally biased region" description="Basic residues" evidence="3">
    <location>
        <begin position="1"/>
        <end position="15"/>
    </location>
</feature>
<keyword evidence="1" id="KW-0479">Metal-binding</keyword>
<accession>W4HBR6</accession>
<dbReference type="Gene3D" id="2.60.120.650">
    <property type="entry name" value="Cupin"/>
    <property type="match status" value="1"/>
</dbReference>
<dbReference type="GO" id="GO:0141052">
    <property type="term" value="F:histone H3 demethylase activity"/>
    <property type="evidence" value="ECO:0007669"/>
    <property type="project" value="UniProtKB-ARBA"/>
</dbReference>
<evidence type="ECO:0000313" key="6">
    <source>
        <dbReference type="EMBL" id="ETV89016.1"/>
    </source>
</evidence>
<feature type="domain" description="JmjN" evidence="4">
    <location>
        <begin position="114"/>
        <end position="155"/>
    </location>
</feature>
<dbReference type="GO" id="GO:0046872">
    <property type="term" value="F:metal ion binding"/>
    <property type="evidence" value="ECO:0007669"/>
    <property type="project" value="UniProtKB-KW"/>
</dbReference>
<dbReference type="Pfam" id="PF21323">
    <property type="entry name" value="KDM5_C-hel"/>
    <property type="match status" value="1"/>
</dbReference>
<dbReference type="InterPro" id="IPR003347">
    <property type="entry name" value="JmjC_dom"/>
</dbReference>
<evidence type="ECO:0008006" key="7">
    <source>
        <dbReference type="Google" id="ProtNLM"/>
    </source>
</evidence>
<dbReference type="Pfam" id="PF02375">
    <property type="entry name" value="JmjN"/>
    <property type="match status" value="1"/>
</dbReference>
<protein>
    <recommendedName>
        <fullName evidence="7">JmjC domain-containing protein</fullName>
    </recommendedName>
</protein>
<evidence type="ECO:0000259" key="5">
    <source>
        <dbReference type="PROSITE" id="PS51184"/>
    </source>
</evidence>
<keyword evidence="2" id="KW-0408">Iron</keyword>
<dbReference type="GO" id="GO:0005634">
    <property type="term" value="C:nucleus"/>
    <property type="evidence" value="ECO:0007669"/>
    <property type="project" value="TreeGrafter"/>
</dbReference>
<name>W4HBR6_APHAT</name>
<dbReference type="PANTHER" id="PTHR10694:SF33">
    <property type="entry name" value="LYSINE-SPECIFIC DEMETHYLASE 5"/>
    <property type="match status" value="1"/>
</dbReference>